<evidence type="ECO:0000313" key="2">
    <source>
        <dbReference type="EMBL" id="OBI81815.1"/>
    </source>
</evidence>
<feature type="compositionally biased region" description="Basic and acidic residues" evidence="1">
    <location>
        <begin position="109"/>
        <end position="122"/>
    </location>
</feature>
<dbReference type="EMBL" id="LZKQ01000186">
    <property type="protein sequence ID" value="OBI81815.1"/>
    <property type="molecule type" value="Genomic_DNA"/>
</dbReference>
<proteinExistence type="predicted"/>
<evidence type="ECO:0000256" key="1">
    <source>
        <dbReference type="SAM" id="MobiDB-lite"/>
    </source>
</evidence>
<feature type="region of interest" description="Disordered" evidence="1">
    <location>
        <begin position="141"/>
        <end position="163"/>
    </location>
</feature>
<evidence type="ECO:0000313" key="3">
    <source>
        <dbReference type="Proteomes" id="UP000093795"/>
    </source>
</evidence>
<comment type="caution">
    <text evidence="2">The sequence shown here is derived from an EMBL/GenBank/DDBJ whole genome shotgun (WGS) entry which is preliminary data.</text>
</comment>
<dbReference type="AlphaFoldDB" id="A0A1A3C3W3"/>
<reference evidence="2 3" key="1">
    <citation type="submission" date="2016-06" db="EMBL/GenBank/DDBJ databases">
        <authorList>
            <person name="Kjaerup R.B."/>
            <person name="Dalgaard T.S."/>
            <person name="Juul-Madsen H.R."/>
        </authorList>
    </citation>
    <scope>NUCLEOTIDE SEQUENCE [LARGE SCALE GENOMIC DNA]</scope>
    <source>
        <strain evidence="2 3">1081914.2</strain>
    </source>
</reference>
<dbReference type="Proteomes" id="UP000093795">
    <property type="component" value="Unassembled WGS sequence"/>
</dbReference>
<name>A0A1A3C3W3_MYCAS</name>
<sequence>MARSAIAVGDQEAISPATLRVYWKILHPDCDADAKPNDFRISARKIPTESDLLQCTAWLLRNQPELIAASNWHGLIGRVLADTQEHADRLASPGRTEANEARKHRAERRKRELDDNPDDPRHGTVTGYQYGCKCDRCKAANAEQSRRDRANRNGHNDRELIST</sequence>
<accession>A0A1A3C3W3</accession>
<protein>
    <submittedName>
        <fullName evidence="2">Uncharacterized protein</fullName>
    </submittedName>
</protein>
<feature type="region of interest" description="Disordered" evidence="1">
    <location>
        <begin position="87"/>
        <end position="125"/>
    </location>
</feature>
<gene>
    <name evidence="2" type="ORF">A9X01_23015</name>
</gene>
<organism evidence="2 3">
    <name type="scientific">Mycobacterium asiaticum</name>
    <dbReference type="NCBI Taxonomy" id="1790"/>
    <lineage>
        <taxon>Bacteria</taxon>
        <taxon>Bacillati</taxon>
        <taxon>Actinomycetota</taxon>
        <taxon>Actinomycetes</taxon>
        <taxon>Mycobacteriales</taxon>
        <taxon>Mycobacteriaceae</taxon>
        <taxon>Mycobacterium</taxon>
    </lineage>
</organism>